<feature type="region of interest" description="Disordered" evidence="4">
    <location>
        <begin position="250"/>
        <end position="279"/>
    </location>
</feature>
<dbReference type="InterPro" id="IPR001680">
    <property type="entry name" value="WD40_rpt"/>
</dbReference>
<dbReference type="STRING" id="65357.A0A024G1E4"/>
<evidence type="ECO:0000313" key="8">
    <source>
        <dbReference type="Proteomes" id="UP000053237"/>
    </source>
</evidence>
<dbReference type="CDD" id="cd16691">
    <property type="entry name" value="mRING-H2-C3H3C2_Mio"/>
    <property type="match status" value="1"/>
</dbReference>
<dbReference type="EMBL" id="CAIX01000008">
    <property type="protein sequence ID" value="CCI40361.1"/>
    <property type="molecule type" value="Genomic_DNA"/>
</dbReference>
<evidence type="ECO:0000259" key="6">
    <source>
        <dbReference type="Pfam" id="PF21719"/>
    </source>
</evidence>
<feature type="region of interest" description="Disordered" evidence="4">
    <location>
        <begin position="1261"/>
        <end position="1326"/>
    </location>
</feature>
<feature type="domain" description="GATOR2 complex protein MIO zinc-ribbon like" evidence="5">
    <location>
        <begin position="1188"/>
        <end position="1254"/>
    </location>
</feature>
<dbReference type="Pfam" id="PF17034">
    <property type="entry name" value="zinc_ribbon_16"/>
    <property type="match status" value="1"/>
</dbReference>
<comment type="caution">
    <text evidence="7">The sequence shown here is derived from an EMBL/GenBank/DDBJ whole genome shotgun (WGS) entry which is preliminary data.</text>
</comment>
<sequence>MTSIKGRLMSKALIPKSKNCEIRYAHKMIKKRMLVSWSPHEPSVFAVGDDNIRICETETTPTAPTLVSDSHFAFFPERDENSNDFVTASSRVPTSSIVKTTQRNRAFRLLKLNAQVNHVKCLEWYPVSVKPVLIAAGLSGGKIVLNDFQGPQVQTLCELTPKYARPCNSIAWNPLITHQIAGGFDKVRGDFCTLVWDLHRNGDLMTKFGSSASMEPNCPSFARVDTGNPTANALLTGLRTNSDIASGIKSSNLTGTTTPNGMNVNTFPSKKKLSPFGTENSNRSGDLIDFNKPSHELANSEATVAVSWVPLEPSLLVTGTGFKWLRLYDLRMQTHMAPLSVVAHTKAVFGVTFDPQRPHLLATYSDGLQECIKVWDIRRIDGTTSPLVSIQPSSRNISHIAWCPARACTLVSSSSDEKYISFWDINGSLSSESLTVSNTEKATTDTVKILKKPFKRRYTCKPVASFSWQKSQRKAFEANSTNALDLSIAAFPDRILIASVSGEIDYISVQDSMPLTLSPLNTLAFSSGQVLFGDSLLESDFHKPDSTVASQDVSEEIYRMAKQGYSTAIGNNLELLNKHFNSAKSDFALRQNFQSSKMRYQELGNVWKWIQQVEMLRNDQVSRLSEPIDESVQGQSLRKIQWPINPNILEHIGVRNLLSVQAETFVLGRENTFDAGAFSLPESTLLVDPVLGCTYHESLGRKMALLACHWDPEMSFSSIKDTNEVGYNGNALPYNSNMLTIQDVVDDTSKDQAHSYKSAFTYETEAECSRAAAIAAFHGDLNSSILYLQNAAKLSGQQASASLEHRDTYPVFSADIYQLVAMAVAGYSSDSTLSKKPNAQTSLWMNMCQQLLKRSEISSPIRPRYLHALLTFLCACSVSVIARNQNRGFMSSANLRQGMSINQRRRSWGSTEGLMNATSKGDGNENSIACFVSILNDITLFLSDRIAFACRFLPAEELGAFIRYSETEYTQKGYLEGLIITGMDVKGLELMQTYLDRTSDIQTVALLVARLPSKYATYSRLQSQWIAQYQDLLNHLRLFHERARFDVGRSQLQAYMNGVSNLLHESTAPLTLEPSSATVPPHLYVRCNYCNASLSLASLLRLGGSHSSWLNRAKPKLSCCPSCRKPLPRCSLCLLPFGCLNPYFEIARRRSKQLAENVSSVVTHSLSASGIPQEISTGFNAQPASNIVGQSVIPESDLASKNGENMAQLASIPFVEWFTWCQTCKHGGHSHHLADWFECHAICPVTDCQCQCRELDQPLLSSSMDDLPKSETDRNSNPTSPDPVKPYKARGEKHSIAALADTTRHPQSHNLPRKSTQDERTSSTFSSFRADAKVPAAMNSIPEMRMSMKRAASHYVPSESQALFSDIVLNSSQSTQRLSALSLNEAISRDKRSGK</sequence>
<dbReference type="InterPro" id="IPR049092">
    <property type="entry name" value="MIOS_a-sol"/>
</dbReference>
<dbReference type="InterPro" id="IPR037593">
    <property type="entry name" value="MIOS/Sea4"/>
</dbReference>
<dbReference type="SUPFAM" id="SSF50978">
    <property type="entry name" value="WD40 repeat-like"/>
    <property type="match status" value="1"/>
</dbReference>
<organism evidence="7 8">
    <name type="scientific">Albugo candida</name>
    <dbReference type="NCBI Taxonomy" id="65357"/>
    <lineage>
        <taxon>Eukaryota</taxon>
        <taxon>Sar</taxon>
        <taxon>Stramenopiles</taxon>
        <taxon>Oomycota</taxon>
        <taxon>Peronosporomycetes</taxon>
        <taxon>Albuginales</taxon>
        <taxon>Albuginaceae</taxon>
        <taxon>Albugo</taxon>
    </lineage>
</organism>
<dbReference type="Proteomes" id="UP000053237">
    <property type="component" value="Unassembled WGS sequence"/>
</dbReference>
<dbReference type="Gene3D" id="2.130.10.10">
    <property type="entry name" value="YVTN repeat-like/Quinoprotein amine dehydrogenase"/>
    <property type="match status" value="2"/>
</dbReference>
<evidence type="ECO:0000256" key="4">
    <source>
        <dbReference type="SAM" id="MobiDB-lite"/>
    </source>
</evidence>
<dbReference type="InParanoid" id="A0A024G1E4"/>
<dbReference type="SMART" id="SM00320">
    <property type="entry name" value="WD40"/>
    <property type="match status" value="3"/>
</dbReference>
<dbReference type="Pfam" id="PF21720">
    <property type="entry name" value="MIOS_WD40"/>
    <property type="match status" value="2"/>
</dbReference>
<keyword evidence="8" id="KW-1185">Reference proteome</keyword>
<evidence type="ECO:0000259" key="5">
    <source>
        <dbReference type="Pfam" id="PF17034"/>
    </source>
</evidence>
<dbReference type="PANTHER" id="PTHR16453">
    <property type="entry name" value="WD40 DOMAIN-CONTAINING PROTEIN MIO FAMILY MEMBER"/>
    <property type="match status" value="1"/>
</dbReference>
<evidence type="ECO:0000313" key="7">
    <source>
        <dbReference type="EMBL" id="CCI40361.1"/>
    </source>
</evidence>
<dbReference type="GO" id="GO:0005737">
    <property type="term" value="C:cytoplasm"/>
    <property type="evidence" value="ECO:0007669"/>
    <property type="project" value="TreeGrafter"/>
</dbReference>
<protein>
    <submittedName>
        <fullName evidence="7">Uncharacterized protein</fullName>
    </submittedName>
</protein>
<dbReference type="InterPro" id="IPR036322">
    <property type="entry name" value="WD40_repeat_dom_sf"/>
</dbReference>
<dbReference type="Pfam" id="PF21719">
    <property type="entry name" value="MIOS_a-sol"/>
    <property type="match status" value="1"/>
</dbReference>
<name>A0A024G1E4_9STRA</name>
<evidence type="ECO:0000256" key="2">
    <source>
        <dbReference type="ARBA" id="ARBA00022574"/>
    </source>
</evidence>
<dbReference type="OrthoDB" id="341486at2759"/>
<gene>
    <name evidence="7" type="ORF">BN9_011450</name>
</gene>
<evidence type="ECO:0000256" key="3">
    <source>
        <dbReference type="ARBA" id="ARBA00022737"/>
    </source>
</evidence>
<proteinExistence type="inferred from homology"/>
<dbReference type="PANTHER" id="PTHR16453:SF9">
    <property type="entry name" value="GATOR COMPLEX PROTEIN MIOS"/>
    <property type="match status" value="1"/>
</dbReference>
<accession>A0A024G1E4</accession>
<dbReference type="InterPro" id="IPR015943">
    <property type="entry name" value="WD40/YVTN_repeat-like_dom_sf"/>
</dbReference>
<dbReference type="InterPro" id="IPR031488">
    <property type="entry name" value="Zn_ribbon_mio"/>
</dbReference>
<comment type="similarity">
    <text evidence="1">Belongs to the WD repeat mio family.</text>
</comment>
<feature type="region of interest" description="Disordered" evidence="4">
    <location>
        <begin position="1375"/>
        <end position="1395"/>
    </location>
</feature>
<feature type="compositionally biased region" description="Polar residues" evidence="4">
    <location>
        <begin position="250"/>
        <end position="268"/>
    </location>
</feature>
<keyword evidence="2" id="KW-0853">WD repeat</keyword>
<reference evidence="7 8" key="1">
    <citation type="submission" date="2012-05" db="EMBL/GenBank/DDBJ databases">
        <title>Recombination and specialization in a pathogen metapopulation.</title>
        <authorList>
            <person name="Gardiner A."/>
            <person name="Kemen E."/>
            <person name="Schultz-Larsen T."/>
            <person name="MacLean D."/>
            <person name="Van Oosterhout C."/>
            <person name="Jones J.D.G."/>
        </authorList>
    </citation>
    <scope>NUCLEOTIDE SEQUENCE [LARGE SCALE GENOMIC DNA]</scope>
    <source>
        <strain evidence="7 8">Ac Nc2</strain>
    </source>
</reference>
<feature type="domain" description="MIOS-like alpha-solenoid" evidence="6">
    <location>
        <begin position="760"/>
        <end position="875"/>
    </location>
</feature>
<keyword evidence="3" id="KW-0677">Repeat</keyword>
<evidence type="ECO:0000256" key="1">
    <source>
        <dbReference type="ARBA" id="ARBA00009713"/>
    </source>
</evidence>